<comment type="caution">
    <text evidence="1">The sequence shown here is derived from an EMBL/GenBank/DDBJ whole genome shotgun (WGS) entry which is preliminary data.</text>
</comment>
<gene>
    <name evidence="1" type="ORF">GCM10009550_77630</name>
</gene>
<keyword evidence="2" id="KW-1185">Reference proteome</keyword>
<protein>
    <submittedName>
        <fullName evidence="1">Uncharacterized protein</fullName>
    </submittedName>
</protein>
<accession>A0ABP4CM58</accession>
<organism evidence="1 2">
    <name type="scientific">Actinocorallia libanotica</name>
    <dbReference type="NCBI Taxonomy" id="46162"/>
    <lineage>
        <taxon>Bacteria</taxon>
        <taxon>Bacillati</taxon>
        <taxon>Actinomycetota</taxon>
        <taxon>Actinomycetes</taxon>
        <taxon>Streptosporangiales</taxon>
        <taxon>Thermomonosporaceae</taxon>
        <taxon>Actinocorallia</taxon>
    </lineage>
</organism>
<dbReference type="EMBL" id="BAAAHH010000073">
    <property type="protein sequence ID" value="GAA0970198.1"/>
    <property type="molecule type" value="Genomic_DNA"/>
</dbReference>
<name>A0ABP4CM58_9ACTN</name>
<evidence type="ECO:0000313" key="2">
    <source>
        <dbReference type="Proteomes" id="UP001500665"/>
    </source>
</evidence>
<evidence type="ECO:0000313" key="1">
    <source>
        <dbReference type="EMBL" id="GAA0970198.1"/>
    </source>
</evidence>
<sequence>MGGLLDSADLEVQADYGMFGIADPDGEEVDVPAGNWLSTGRSGFLVNVASDLAHPAVRLEYWQGTPADPVEEHEVQETFRLFLPTGELALNQISLGFEHDVLTVPAGHHRVRITGWGRERVQSTVQELRVRHPGLDSPEREAGYEALAGTEHYLVQFQLDESTAVPG</sequence>
<dbReference type="Proteomes" id="UP001500665">
    <property type="component" value="Unassembled WGS sequence"/>
</dbReference>
<dbReference type="RefSeq" id="WP_344247818.1">
    <property type="nucleotide sequence ID" value="NZ_BAAAHH010000073.1"/>
</dbReference>
<proteinExistence type="predicted"/>
<reference evidence="2" key="1">
    <citation type="journal article" date="2019" name="Int. J. Syst. Evol. Microbiol.">
        <title>The Global Catalogue of Microorganisms (GCM) 10K type strain sequencing project: providing services to taxonomists for standard genome sequencing and annotation.</title>
        <authorList>
            <consortium name="The Broad Institute Genomics Platform"/>
            <consortium name="The Broad Institute Genome Sequencing Center for Infectious Disease"/>
            <person name="Wu L."/>
            <person name="Ma J."/>
        </authorList>
    </citation>
    <scope>NUCLEOTIDE SEQUENCE [LARGE SCALE GENOMIC DNA]</scope>
    <source>
        <strain evidence="2">JCM 10696</strain>
    </source>
</reference>